<dbReference type="EMBL" id="AP022853">
    <property type="protein sequence ID" value="BCB26218.1"/>
    <property type="molecule type" value="Genomic_DNA"/>
</dbReference>
<reference evidence="4" key="1">
    <citation type="submission" date="2020-03" db="EMBL/GenBank/DDBJ databases">
        <title>Complete genome sequence of sulfur-oxidizing bacterium skT11.</title>
        <authorList>
            <person name="Kanda M."/>
            <person name="Kojima H."/>
            <person name="Fukui M."/>
        </authorList>
    </citation>
    <scope>NUCLEOTIDE SEQUENCE [LARGE SCALE GENOMIC DNA]</scope>
    <source>
        <strain evidence="4">skT11</strain>
    </source>
</reference>
<keyword evidence="1" id="KW-0472">Membrane</keyword>
<evidence type="ECO:0000313" key="4">
    <source>
        <dbReference type="Proteomes" id="UP000502260"/>
    </source>
</evidence>
<dbReference type="KEGG" id="slac:SKTS_11040"/>
<keyword evidence="1" id="KW-0812">Transmembrane</keyword>
<keyword evidence="4" id="KW-1185">Reference proteome</keyword>
<protein>
    <recommendedName>
        <fullName evidence="2">Copper resistance protein D domain-containing protein</fullName>
    </recommendedName>
</protein>
<dbReference type="Proteomes" id="UP000502260">
    <property type="component" value="Chromosome"/>
</dbReference>
<feature type="domain" description="Copper resistance protein D" evidence="2">
    <location>
        <begin position="46"/>
        <end position="145"/>
    </location>
</feature>
<name>A0A6F8V944_9PROT</name>
<organism evidence="3 4">
    <name type="scientific">Sulfurimicrobium lacus</name>
    <dbReference type="NCBI Taxonomy" id="2715678"/>
    <lineage>
        <taxon>Bacteria</taxon>
        <taxon>Pseudomonadati</taxon>
        <taxon>Pseudomonadota</taxon>
        <taxon>Betaproteobacteria</taxon>
        <taxon>Nitrosomonadales</taxon>
        <taxon>Sulfuricellaceae</taxon>
        <taxon>Sulfurimicrobium</taxon>
    </lineage>
</organism>
<gene>
    <name evidence="3" type="ORF">SKTS_11040</name>
</gene>
<evidence type="ECO:0000313" key="3">
    <source>
        <dbReference type="EMBL" id="BCB26218.1"/>
    </source>
</evidence>
<dbReference type="GO" id="GO:0016020">
    <property type="term" value="C:membrane"/>
    <property type="evidence" value="ECO:0007669"/>
    <property type="project" value="InterPro"/>
</dbReference>
<feature type="transmembrane region" description="Helical" evidence="1">
    <location>
        <begin position="7"/>
        <end position="30"/>
    </location>
</feature>
<accession>A0A6F8V944</accession>
<feature type="transmembrane region" description="Helical" evidence="1">
    <location>
        <begin position="84"/>
        <end position="106"/>
    </location>
</feature>
<dbReference type="Pfam" id="PF05425">
    <property type="entry name" value="CopD"/>
    <property type="match status" value="1"/>
</dbReference>
<dbReference type="RefSeq" id="WP_173061539.1">
    <property type="nucleotide sequence ID" value="NZ_AP022853.1"/>
</dbReference>
<dbReference type="InterPro" id="IPR008457">
    <property type="entry name" value="Cu-R_CopD_dom"/>
</dbReference>
<keyword evidence="1" id="KW-1133">Transmembrane helix</keyword>
<dbReference type="AlphaFoldDB" id="A0A6F8V944"/>
<proteinExistence type="predicted"/>
<feature type="transmembrane region" description="Helical" evidence="1">
    <location>
        <begin position="50"/>
        <end position="72"/>
    </location>
</feature>
<sequence>MKFMIMLHVLGIVIWVGGMFFAHQVLRPVAADRLEPPLRLPLWVGVFKRFFPWVWASIAVILASGLFMIGFLGGMSSVPLHVHAMLGTGTIMMAIFAYVFFIPFARLQRAVLNQNWKAGGASLANIRQLVGINLSLGLITIAIATAGAMFA</sequence>
<evidence type="ECO:0000259" key="2">
    <source>
        <dbReference type="Pfam" id="PF05425"/>
    </source>
</evidence>
<evidence type="ECO:0000256" key="1">
    <source>
        <dbReference type="SAM" id="Phobius"/>
    </source>
</evidence>
<feature type="transmembrane region" description="Helical" evidence="1">
    <location>
        <begin position="126"/>
        <end position="150"/>
    </location>
</feature>